<dbReference type="PANTHER" id="PTHR47245:SF1">
    <property type="entry name" value="FOLDASE PROTEIN PRSA"/>
    <property type="match status" value="1"/>
</dbReference>
<reference evidence="10" key="1">
    <citation type="submission" date="2015-03" db="EMBL/GenBank/DDBJ databases">
        <authorList>
            <person name="Wibberg D."/>
        </authorList>
    </citation>
    <scope>NUCLEOTIDE SEQUENCE [LARGE SCALE GENOMIC DNA]</scope>
</reference>
<keyword evidence="5 6" id="KW-0413">Isomerase</keyword>
<dbReference type="RefSeq" id="WP_020426063.1">
    <property type="nucleotide sequence ID" value="NZ_AGBD01000068.1"/>
</dbReference>
<dbReference type="PROSITE" id="PS01096">
    <property type="entry name" value="PPIC_PPIASE_1"/>
    <property type="match status" value="1"/>
</dbReference>
<sequence>MMTRQERLLRNAVILLAIATLMLGGLLFWSLRAMAILKGEAAEGESSDIARAGDQPVTDQQWISELKKKHGDEVLLTLLNHIVVSKEAKALGITVTDKEIEKELQSSIAGYGSEQQYYEQMESELGLSREEVREEAAYRLTLQAIATAGITISESEIDDYLAQNAGRFTPKKEMQLSMIKVHTYEEAEKVMDRLEQGEDFAALATELSIDEESRLHGGSIGIVEEDDPFWPEDLLQTAAGLEAGDIAGPLQARDAYAVIRLEKAIVPRKQNQAEIRQQVREELALEKAPPLQQVENELRAKYDTAIYIDNSLQD</sequence>
<evidence type="ECO:0000256" key="7">
    <source>
        <dbReference type="SAM" id="Phobius"/>
    </source>
</evidence>
<evidence type="ECO:0000256" key="5">
    <source>
        <dbReference type="ARBA" id="ARBA00023235"/>
    </source>
</evidence>
<keyword evidence="4 6" id="KW-0697">Rotamase</keyword>
<evidence type="ECO:0000256" key="1">
    <source>
        <dbReference type="ARBA" id="ARBA00000971"/>
    </source>
</evidence>
<dbReference type="EC" id="5.2.1.8" evidence="2"/>
<dbReference type="AlphaFoldDB" id="A0A0E3WFX0"/>
<feature type="domain" description="PpiC" evidence="8">
    <location>
        <begin position="171"/>
        <end position="263"/>
    </location>
</feature>
<dbReference type="InterPro" id="IPR027304">
    <property type="entry name" value="Trigger_fact/SurA_dom_sf"/>
</dbReference>
<gene>
    <name evidence="9" type="ORF">PRIO_0066</name>
</gene>
<evidence type="ECO:0000256" key="6">
    <source>
        <dbReference type="PROSITE-ProRule" id="PRU00278"/>
    </source>
</evidence>
<dbReference type="GO" id="GO:0003755">
    <property type="term" value="F:peptidyl-prolyl cis-trans isomerase activity"/>
    <property type="evidence" value="ECO:0007669"/>
    <property type="project" value="UniProtKB-KW"/>
</dbReference>
<comment type="catalytic activity">
    <reaction evidence="1">
        <text>[protein]-peptidylproline (omega=180) = [protein]-peptidylproline (omega=0)</text>
        <dbReference type="Rhea" id="RHEA:16237"/>
        <dbReference type="Rhea" id="RHEA-COMP:10747"/>
        <dbReference type="Rhea" id="RHEA-COMP:10748"/>
        <dbReference type="ChEBI" id="CHEBI:83833"/>
        <dbReference type="ChEBI" id="CHEBI:83834"/>
        <dbReference type="EC" id="5.2.1.8"/>
    </reaction>
</comment>
<dbReference type="InterPro" id="IPR000297">
    <property type="entry name" value="PPIase_PpiC"/>
</dbReference>
<keyword evidence="7" id="KW-0472">Membrane</keyword>
<evidence type="ECO:0000313" key="9">
    <source>
        <dbReference type="EMBL" id="CQR51173.1"/>
    </source>
</evidence>
<dbReference type="EMBL" id="LN831776">
    <property type="protein sequence ID" value="CQR51173.1"/>
    <property type="molecule type" value="Genomic_DNA"/>
</dbReference>
<accession>A0A0E3WFX0</accession>
<dbReference type="PROSITE" id="PS50198">
    <property type="entry name" value="PPIC_PPIASE_2"/>
    <property type="match status" value="1"/>
</dbReference>
<dbReference type="KEGG" id="pri:PRIO_0066"/>
<evidence type="ECO:0000256" key="3">
    <source>
        <dbReference type="ARBA" id="ARBA00022729"/>
    </source>
</evidence>
<evidence type="ECO:0000256" key="4">
    <source>
        <dbReference type="ARBA" id="ARBA00023110"/>
    </source>
</evidence>
<keyword evidence="7" id="KW-1133">Transmembrane helix</keyword>
<protein>
    <recommendedName>
        <fullName evidence="2">peptidylprolyl isomerase</fullName>
        <ecNumber evidence="2">5.2.1.8</ecNumber>
    </recommendedName>
</protein>
<dbReference type="Proteomes" id="UP000033163">
    <property type="component" value="Chromosome I"/>
</dbReference>
<evidence type="ECO:0000259" key="8">
    <source>
        <dbReference type="PROSITE" id="PS50198"/>
    </source>
</evidence>
<keyword evidence="3" id="KW-0732">Signal</keyword>
<evidence type="ECO:0000256" key="2">
    <source>
        <dbReference type="ARBA" id="ARBA00013194"/>
    </source>
</evidence>
<feature type="transmembrane region" description="Helical" evidence="7">
    <location>
        <begin position="12"/>
        <end position="31"/>
    </location>
</feature>
<dbReference type="InterPro" id="IPR023058">
    <property type="entry name" value="PPIase_PpiC_CS"/>
</dbReference>
<evidence type="ECO:0000313" key="10">
    <source>
        <dbReference type="Proteomes" id="UP000033163"/>
    </source>
</evidence>
<dbReference type="SUPFAM" id="SSF109998">
    <property type="entry name" value="Triger factor/SurA peptide-binding domain-like"/>
    <property type="match status" value="1"/>
</dbReference>
<keyword evidence="7" id="KW-0812">Transmembrane</keyword>
<proteinExistence type="predicted"/>
<dbReference type="Pfam" id="PF00639">
    <property type="entry name" value="Rotamase"/>
    <property type="match status" value="1"/>
</dbReference>
<dbReference type="STRING" id="483937.AMQ84_03315"/>
<dbReference type="Gene3D" id="1.10.4030.10">
    <property type="entry name" value="Porin chaperone SurA, peptide-binding domain"/>
    <property type="match status" value="1"/>
</dbReference>
<dbReference type="SUPFAM" id="SSF54534">
    <property type="entry name" value="FKBP-like"/>
    <property type="match status" value="1"/>
</dbReference>
<organism evidence="9 10">
    <name type="scientific">Paenibacillus riograndensis SBR5</name>
    <dbReference type="NCBI Taxonomy" id="1073571"/>
    <lineage>
        <taxon>Bacteria</taxon>
        <taxon>Bacillati</taxon>
        <taxon>Bacillota</taxon>
        <taxon>Bacilli</taxon>
        <taxon>Bacillales</taxon>
        <taxon>Paenibacillaceae</taxon>
        <taxon>Paenibacillus</taxon>
        <taxon>Paenibacillus sonchi group</taxon>
    </lineage>
</organism>
<dbReference type="PANTHER" id="PTHR47245">
    <property type="entry name" value="PEPTIDYLPROLYL ISOMERASE"/>
    <property type="match status" value="1"/>
</dbReference>
<dbReference type="InterPro" id="IPR046357">
    <property type="entry name" value="PPIase_dom_sf"/>
</dbReference>
<dbReference type="HOGENOM" id="CLU_034646_10_0_9"/>
<dbReference type="InterPro" id="IPR050245">
    <property type="entry name" value="PrsA_foldase"/>
</dbReference>
<dbReference type="PATRIC" id="fig|1073571.4.peg.68"/>
<dbReference type="Gene3D" id="3.10.50.40">
    <property type="match status" value="1"/>
</dbReference>
<name>A0A0E3WFX0_9BACL</name>